<evidence type="ECO:0000313" key="2">
    <source>
        <dbReference type="EMBL" id="ABG84615.1"/>
    </source>
</evidence>
<dbReference type="AlphaFoldDB" id="A0A0H2YU73"/>
<organism evidence="2 3">
    <name type="scientific">Clostridium perfringens (strain ATCC 13124 / DSM 756 / JCM 1290 / NCIMB 6125 / NCTC 8237 / Type A)</name>
    <dbReference type="NCBI Taxonomy" id="195103"/>
    <lineage>
        <taxon>Bacteria</taxon>
        <taxon>Bacillati</taxon>
        <taxon>Bacillota</taxon>
        <taxon>Clostridia</taxon>
        <taxon>Eubacteriales</taxon>
        <taxon>Clostridiaceae</taxon>
        <taxon>Clostridium</taxon>
    </lineage>
</organism>
<keyword evidence="3" id="KW-1185">Reference proteome</keyword>
<evidence type="ECO:0000313" key="3">
    <source>
        <dbReference type="Proteomes" id="UP000001823"/>
    </source>
</evidence>
<protein>
    <recommendedName>
        <fullName evidence="1">N-acetyltransferase domain-containing protein</fullName>
    </recommendedName>
</protein>
<dbReference type="Gene3D" id="3.40.630.30">
    <property type="match status" value="1"/>
</dbReference>
<dbReference type="HOGENOM" id="CLU_1746455_0_0_9"/>
<sequence length="149" mass="17663">MIKSIDNIELKKDLAYNLISDFENEVYNKNIIERIIKKIEQIPFYAYIEKGKEIGFLSMKSLTEESADIYFIKMLDEYKEKGFEEELINNVATFYKEKGYKLLRVKILADGKHDKLINFYRSVGFFKLEERVESGDIENKILVMIRPLI</sequence>
<dbReference type="EMBL" id="CP000246">
    <property type="protein sequence ID" value="ABG84615.1"/>
    <property type="molecule type" value="Genomic_DNA"/>
</dbReference>
<dbReference type="SUPFAM" id="SSF55729">
    <property type="entry name" value="Acyl-CoA N-acyltransferases (Nat)"/>
    <property type="match status" value="1"/>
</dbReference>
<dbReference type="PROSITE" id="PS51186">
    <property type="entry name" value="GNAT"/>
    <property type="match status" value="1"/>
</dbReference>
<reference evidence="2 3" key="1">
    <citation type="journal article" date="2006" name="Genome Res.">
        <title>Skewed genomic variability in strains of the toxigenic bacterial pathogen, Clostridium perfringens.</title>
        <authorList>
            <person name="Myers G.S."/>
            <person name="Rasko D.A."/>
            <person name="Cheung J.K."/>
            <person name="Ravel J."/>
            <person name="Seshadri R."/>
            <person name="Deboy R.T."/>
            <person name="Ren Q."/>
            <person name="Varga J."/>
            <person name="Awad M.M."/>
            <person name="Brinkac L.M."/>
            <person name="Daugherty S.C."/>
            <person name="Haft D.H."/>
            <person name="Dodson R.J."/>
            <person name="Madupu R."/>
            <person name="Nelson W.C."/>
            <person name="Rosovitz M.J."/>
            <person name="Sullivan S.A."/>
            <person name="Khouri H."/>
            <person name="Dimitrov G.I."/>
            <person name="Watkins K.L."/>
            <person name="Mulligan S."/>
            <person name="Benton J."/>
            <person name="Radune D."/>
            <person name="Fisher D.J."/>
            <person name="Atkins H.S."/>
            <person name="Hiscox T."/>
            <person name="Jost B.H."/>
            <person name="Billington S.J."/>
            <person name="Songer J.G."/>
            <person name="McClane B.A."/>
            <person name="Titball R.W."/>
            <person name="Rood J.I."/>
            <person name="Melville S.B."/>
            <person name="Paulsen I.T."/>
        </authorList>
    </citation>
    <scope>NUCLEOTIDE SEQUENCE [LARGE SCALE GENOMIC DNA]</scope>
    <source>
        <strain evidence="3">ATCC 13124 / DSM 756 / JCM 1290 / NCIMB 6125 / NCTC 8237 / S 107 / Type A</strain>
    </source>
</reference>
<dbReference type="RefSeq" id="WP_011591055.1">
    <property type="nucleotide sequence ID" value="NC_008261.1"/>
</dbReference>
<dbReference type="KEGG" id="cpf:CPF_2366"/>
<dbReference type="InterPro" id="IPR000182">
    <property type="entry name" value="GNAT_dom"/>
</dbReference>
<accession>A0A0H2YU73</accession>
<dbReference type="Proteomes" id="UP000001823">
    <property type="component" value="Chromosome"/>
</dbReference>
<name>A0A0H2YU73_CLOP1</name>
<dbReference type="GO" id="GO:0016747">
    <property type="term" value="F:acyltransferase activity, transferring groups other than amino-acyl groups"/>
    <property type="evidence" value="ECO:0007669"/>
    <property type="project" value="InterPro"/>
</dbReference>
<feature type="domain" description="N-acetyltransferase" evidence="1">
    <location>
        <begin position="1"/>
        <end position="149"/>
    </location>
</feature>
<dbReference type="PaxDb" id="195103-CPF_2366"/>
<dbReference type="InterPro" id="IPR016181">
    <property type="entry name" value="Acyl_CoA_acyltransferase"/>
</dbReference>
<proteinExistence type="predicted"/>
<dbReference type="Pfam" id="PF13673">
    <property type="entry name" value="Acetyltransf_10"/>
    <property type="match status" value="1"/>
</dbReference>
<gene>
    <name evidence="2" type="ordered locus">CPF_2366</name>
</gene>
<dbReference type="STRING" id="195103.CPF_2366"/>
<evidence type="ECO:0000259" key="1">
    <source>
        <dbReference type="PROSITE" id="PS51186"/>
    </source>
</evidence>